<dbReference type="Gene3D" id="4.10.280.10">
    <property type="entry name" value="Helix-loop-helix DNA-binding domain"/>
    <property type="match status" value="1"/>
</dbReference>
<keyword evidence="2" id="KW-0804">Transcription</keyword>
<dbReference type="PANTHER" id="PTHR13935">
    <property type="entry name" value="ACHAETE-SCUTE TRANSCRIPTION FACTOR-RELATED"/>
    <property type="match status" value="1"/>
</dbReference>
<proteinExistence type="predicted"/>
<dbReference type="InterPro" id="IPR036638">
    <property type="entry name" value="HLH_DNA-bd_sf"/>
</dbReference>
<dbReference type="SUPFAM" id="SSF47459">
    <property type="entry name" value="HLH, helix-loop-helix DNA-binding domain"/>
    <property type="match status" value="1"/>
</dbReference>
<dbReference type="GO" id="GO:0000981">
    <property type="term" value="F:DNA-binding transcription factor activity, RNA polymerase II-specific"/>
    <property type="evidence" value="ECO:0007669"/>
    <property type="project" value="TreeGrafter"/>
</dbReference>
<organism evidence="5 6">
    <name type="scientific">Papaver atlanticum</name>
    <dbReference type="NCBI Taxonomy" id="357466"/>
    <lineage>
        <taxon>Eukaryota</taxon>
        <taxon>Viridiplantae</taxon>
        <taxon>Streptophyta</taxon>
        <taxon>Embryophyta</taxon>
        <taxon>Tracheophyta</taxon>
        <taxon>Spermatophyta</taxon>
        <taxon>Magnoliopsida</taxon>
        <taxon>Ranunculales</taxon>
        <taxon>Papaveraceae</taxon>
        <taxon>Papaveroideae</taxon>
        <taxon>Papaver</taxon>
    </lineage>
</organism>
<dbReference type="Pfam" id="PF00010">
    <property type="entry name" value="HLH"/>
    <property type="match status" value="1"/>
</dbReference>
<evidence type="ECO:0000256" key="2">
    <source>
        <dbReference type="ARBA" id="ARBA00023163"/>
    </source>
</evidence>
<accession>A0AAD4X6U1</accession>
<protein>
    <recommendedName>
        <fullName evidence="4">BHLH domain-containing protein</fullName>
    </recommendedName>
</protein>
<dbReference type="GO" id="GO:0046983">
    <property type="term" value="F:protein dimerization activity"/>
    <property type="evidence" value="ECO:0007669"/>
    <property type="project" value="InterPro"/>
</dbReference>
<name>A0AAD4X6U1_9MAGN</name>
<evidence type="ECO:0000259" key="4">
    <source>
        <dbReference type="Pfam" id="PF00010"/>
    </source>
</evidence>
<evidence type="ECO:0000256" key="1">
    <source>
        <dbReference type="ARBA" id="ARBA00023015"/>
    </source>
</evidence>
<dbReference type="EMBL" id="JAJJMB010016078">
    <property type="protein sequence ID" value="KAI3849859.1"/>
    <property type="molecule type" value="Genomic_DNA"/>
</dbReference>
<dbReference type="InterPro" id="IPR011598">
    <property type="entry name" value="bHLH_dom"/>
</dbReference>
<dbReference type="PANTHER" id="PTHR13935:SF46">
    <property type="entry name" value="TRANSCRIPTION FACTOR BHLH167-RELATED"/>
    <property type="match status" value="1"/>
</dbReference>
<sequence>MKKSSKCASSSTCAAAIDRKTIEKNRRSHMKALCFKLVSLVPPTTSTHDNNHSSKKDIAQIDQAANYIQELTKKIDKLKRKKDLLTTTTLPDTDCDDHDIITANAVVSSTSTCSSNTSTEICGNDLLNLPILQVRNFDSTTLEVVLITGMNKQFLYYQLITLLEEEGAEVVNASFATVDDKIFYTVHSQVRTGVETQRICDRLKKLVS</sequence>
<dbReference type="GO" id="GO:0090575">
    <property type="term" value="C:RNA polymerase II transcription regulator complex"/>
    <property type="evidence" value="ECO:0007669"/>
    <property type="project" value="TreeGrafter"/>
</dbReference>
<keyword evidence="6" id="KW-1185">Reference proteome</keyword>
<reference evidence="5" key="1">
    <citation type="submission" date="2022-04" db="EMBL/GenBank/DDBJ databases">
        <title>A functionally conserved STORR gene fusion in Papaver species that diverged 16.8 million years ago.</title>
        <authorList>
            <person name="Catania T."/>
        </authorList>
    </citation>
    <scope>NUCLEOTIDE SEQUENCE</scope>
    <source>
        <strain evidence="5">S-188037</strain>
    </source>
</reference>
<dbReference type="Proteomes" id="UP001202328">
    <property type="component" value="Unassembled WGS sequence"/>
</dbReference>
<keyword evidence="1" id="KW-0805">Transcription regulation</keyword>
<evidence type="ECO:0000256" key="3">
    <source>
        <dbReference type="SAM" id="Coils"/>
    </source>
</evidence>
<evidence type="ECO:0000313" key="5">
    <source>
        <dbReference type="EMBL" id="KAI3849859.1"/>
    </source>
</evidence>
<evidence type="ECO:0000313" key="6">
    <source>
        <dbReference type="Proteomes" id="UP001202328"/>
    </source>
</evidence>
<gene>
    <name evidence="5" type="ORF">MKW98_026773</name>
</gene>
<dbReference type="GO" id="GO:0000977">
    <property type="term" value="F:RNA polymerase II transcription regulatory region sequence-specific DNA binding"/>
    <property type="evidence" value="ECO:0007669"/>
    <property type="project" value="TreeGrafter"/>
</dbReference>
<feature type="coiled-coil region" evidence="3">
    <location>
        <begin position="61"/>
        <end position="88"/>
    </location>
</feature>
<comment type="caution">
    <text evidence="5">The sequence shown here is derived from an EMBL/GenBank/DDBJ whole genome shotgun (WGS) entry which is preliminary data.</text>
</comment>
<dbReference type="AlphaFoldDB" id="A0AAD4X6U1"/>
<dbReference type="InterPro" id="IPR015660">
    <property type="entry name" value="MASH1/Ascl1a-like"/>
</dbReference>
<keyword evidence="3" id="KW-0175">Coiled coil</keyword>
<feature type="domain" description="BHLH" evidence="4">
    <location>
        <begin position="20"/>
        <end position="72"/>
    </location>
</feature>